<dbReference type="PANTHER" id="PTHR36923">
    <property type="entry name" value="FERREDOXIN"/>
    <property type="match status" value="1"/>
</dbReference>
<keyword evidence="7" id="KW-0003">3Fe-4S</keyword>
<dbReference type="GO" id="GO:0051538">
    <property type="term" value="F:3 iron, 4 sulfur cluster binding"/>
    <property type="evidence" value="ECO:0007669"/>
    <property type="project" value="UniProtKB-KW"/>
</dbReference>
<name>A0AAW6RC66_GORRU</name>
<dbReference type="Pfam" id="PF13459">
    <property type="entry name" value="Fer4_15"/>
    <property type="match status" value="1"/>
</dbReference>
<dbReference type="GO" id="GO:0046872">
    <property type="term" value="F:metal ion binding"/>
    <property type="evidence" value="ECO:0007669"/>
    <property type="project" value="UniProtKB-KW"/>
</dbReference>
<keyword evidence="5" id="KW-0408">Iron</keyword>
<accession>A0AAW6RC66</accession>
<dbReference type="InterPro" id="IPR051269">
    <property type="entry name" value="Fe-S_cluster_ET"/>
</dbReference>
<organism evidence="8">
    <name type="scientific">Gordonia rubripertincta</name>
    <name type="common">Rhodococcus corallinus</name>
    <dbReference type="NCBI Taxonomy" id="36822"/>
    <lineage>
        <taxon>Bacteria</taxon>
        <taxon>Bacillati</taxon>
        <taxon>Actinomycetota</taxon>
        <taxon>Actinomycetes</taxon>
        <taxon>Mycobacteriales</taxon>
        <taxon>Gordoniaceae</taxon>
        <taxon>Gordonia</taxon>
    </lineage>
</organism>
<sequence length="64" mass="6977">MRIHIALDECEGHGMCAMHEPDLYDIDDDGFAAKADFVVPQGMEPAARNGATRCPMSAIKVIED</sequence>
<evidence type="ECO:0000256" key="3">
    <source>
        <dbReference type="ARBA" id="ARBA00022723"/>
    </source>
</evidence>
<evidence type="ECO:0000313" key="8">
    <source>
        <dbReference type="EMBL" id="MDG6782041.1"/>
    </source>
</evidence>
<keyword evidence="3" id="KW-0479">Metal-binding</keyword>
<dbReference type="SUPFAM" id="SSF54862">
    <property type="entry name" value="4Fe-4S ferredoxins"/>
    <property type="match status" value="1"/>
</dbReference>
<gene>
    <name evidence="8" type="ORF">QBL07_14510</name>
</gene>
<evidence type="ECO:0000256" key="6">
    <source>
        <dbReference type="ARBA" id="ARBA00023014"/>
    </source>
</evidence>
<evidence type="ECO:0000256" key="4">
    <source>
        <dbReference type="ARBA" id="ARBA00022982"/>
    </source>
</evidence>
<dbReference type="AlphaFoldDB" id="A0AAW6RC66"/>
<evidence type="ECO:0000256" key="2">
    <source>
        <dbReference type="ARBA" id="ARBA00022448"/>
    </source>
</evidence>
<dbReference type="EMBL" id="JARUXG010000008">
    <property type="protein sequence ID" value="MDG6782041.1"/>
    <property type="molecule type" value="Genomic_DNA"/>
</dbReference>
<keyword evidence="2" id="KW-0813">Transport</keyword>
<comment type="cofactor">
    <cofactor evidence="1">
        <name>[3Fe-4S] cluster</name>
        <dbReference type="ChEBI" id="CHEBI:21137"/>
    </cofactor>
</comment>
<comment type="caution">
    <text evidence="8">The sequence shown here is derived from an EMBL/GenBank/DDBJ whole genome shotgun (WGS) entry which is preliminary data.</text>
</comment>
<dbReference type="Gene3D" id="3.30.70.20">
    <property type="match status" value="1"/>
</dbReference>
<keyword evidence="4" id="KW-0249">Electron transport</keyword>
<reference evidence="8" key="1">
    <citation type="submission" date="2023-04" db="EMBL/GenBank/DDBJ databases">
        <title>Characterization and analysis of the complete genome of Gordonia rubripertincta 112, the degrader of aromatic and aliphatic compounds.</title>
        <authorList>
            <person name="Frantsuzova E."/>
            <person name="Bogun A."/>
            <person name="Delegan Y."/>
        </authorList>
    </citation>
    <scope>NUCLEOTIDE SEQUENCE</scope>
    <source>
        <strain evidence="8">112</strain>
    </source>
</reference>
<dbReference type="PANTHER" id="PTHR36923:SF3">
    <property type="entry name" value="FERREDOXIN"/>
    <property type="match status" value="1"/>
</dbReference>
<evidence type="ECO:0000256" key="7">
    <source>
        <dbReference type="ARBA" id="ARBA00023291"/>
    </source>
</evidence>
<dbReference type="RefSeq" id="WP_005199536.1">
    <property type="nucleotide sequence ID" value="NZ_CP136136.1"/>
</dbReference>
<keyword evidence="6" id="KW-0411">Iron-sulfur</keyword>
<proteinExistence type="predicted"/>
<evidence type="ECO:0000256" key="5">
    <source>
        <dbReference type="ARBA" id="ARBA00023004"/>
    </source>
</evidence>
<protein>
    <submittedName>
        <fullName evidence="8">Ferredoxin</fullName>
    </submittedName>
</protein>
<evidence type="ECO:0000256" key="1">
    <source>
        <dbReference type="ARBA" id="ARBA00001927"/>
    </source>
</evidence>